<evidence type="ECO:0000256" key="1">
    <source>
        <dbReference type="ARBA" id="ARBA00022737"/>
    </source>
</evidence>
<dbReference type="Proteomes" id="UP000688137">
    <property type="component" value="Unassembled WGS sequence"/>
</dbReference>
<sequence>MQPVQPIAEGQETKSIYSLIKDQKDKEAINYLNYELQFCPKSRALSLLAYCHYMNQDFTSAVCIYELLVKYYPEIDDYKIYLAQSYYKNSIKKCASIENPQYQGKMVQLQALIRYEKSEFQHAKTLLKQNEMDDPDSIINEGCILFKENKFDEARQRFQDGMNLTGYSCELAYNIALCYYKQEQLAQSLKYFAEIIERGVRE</sequence>
<accession>A0A8S1JSQ5</accession>
<keyword evidence="4" id="KW-1185">Reference proteome</keyword>
<comment type="caution">
    <text evidence="3">The sequence shown here is derived from an EMBL/GenBank/DDBJ whole genome shotgun (WGS) entry which is preliminary data.</text>
</comment>
<proteinExistence type="predicted"/>
<evidence type="ECO:0000256" key="2">
    <source>
        <dbReference type="ARBA" id="ARBA00022803"/>
    </source>
</evidence>
<dbReference type="InterPro" id="IPR039941">
    <property type="entry name" value="TT30"/>
</dbReference>
<evidence type="ECO:0008006" key="5">
    <source>
        <dbReference type="Google" id="ProtNLM"/>
    </source>
</evidence>
<dbReference type="GO" id="GO:0042073">
    <property type="term" value="P:intraciliary transport"/>
    <property type="evidence" value="ECO:0007669"/>
    <property type="project" value="TreeGrafter"/>
</dbReference>
<gene>
    <name evidence="3" type="ORF">PPRIM_AZ9-3.1.T0090132</name>
</gene>
<dbReference type="Pfam" id="PF13174">
    <property type="entry name" value="TPR_6"/>
    <property type="match status" value="2"/>
</dbReference>
<organism evidence="3 4">
    <name type="scientific">Paramecium primaurelia</name>
    <dbReference type="NCBI Taxonomy" id="5886"/>
    <lineage>
        <taxon>Eukaryota</taxon>
        <taxon>Sar</taxon>
        <taxon>Alveolata</taxon>
        <taxon>Ciliophora</taxon>
        <taxon>Intramacronucleata</taxon>
        <taxon>Oligohymenophorea</taxon>
        <taxon>Peniculida</taxon>
        <taxon>Parameciidae</taxon>
        <taxon>Paramecium</taxon>
    </lineage>
</organism>
<evidence type="ECO:0000313" key="3">
    <source>
        <dbReference type="EMBL" id="CAD8045107.1"/>
    </source>
</evidence>
<name>A0A8S1JSQ5_PARPR</name>
<dbReference type="GO" id="GO:0005879">
    <property type="term" value="C:axonemal microtubule"/>
    <property type="evidence" value="ECO:0007669"/>
    <property type="project" value="TreeGrafter"/>
</dbReference>
<evidence type="ECO:0000313" key="4">
    <source>
        <dbReference type="Proteomes" id="UP000688137"/>
    </source>
</evidence>
<dbReference type="OMA" id="FMFPEAS"/>
<dbReference type="AlphaFoldDB" id="A0A8S1JSQ5"/>
<dbReference type="SMART" id="SM00028">
    <property type="entry name" value="TPR"/>
    <property type="match status" value="3"/>
</dbReference>
<keyword evidence="1" id="KW-0677">Repeat</keyword>
<keyword evidence="2" id="KW-0802">TPR repeat</keyword>
<dbReference type="GO" id="GO:0030992">
    <property type="term" value="C:intraciliary transport particle B"/>
    <property type="evidence" value="ECO:0007669"/>
    <property type="project" value="TreeGrafter"/>
</dbReference>
<dbReference type="PANTHER" id="PTHR20931:SF0">
    <property type="entry name" value="TETRATRICOPEPTIDE REPEAT PROTEIN 30"/>
    <property type="match status" value="1"/>
</dbReference>
<dbReference type="InterPro" id="IPR019734">
    <property type="entry name" value="TPR_rpt"/>
</dbReference>
<dbReference type="EMBL" id="CAJJDM010000006">
    <property type="protein sequence ID" value="CAD8045107.1"/>
    <property type="molecule type" value="Genomic_DNA"/>
</dbReference>
<dbReference type="PANTHER" id="PTHR20931">
    <property type="entry name" value="TETRATRICOPEPTIDE REPEAT PROTEIN 30"/>
    <property type="match status" value="1"/>
</dbReference>
<protein>
    <recommendedName>
        <fullName evidence="5">Tetratricopeptide repeat protein</fullName>
    </recommendedName>
</protein>
<reference evidence="3" key="1">
    <citation type="submission" date="2021-01" db="EMBL/GenBank/DDBJ databases">
        <authorList>
            <consortium name="Genoscope - CEA"/>
            <person name="William W."/>
        </authorList>
    </citation>
    <scope>NUCLEOTIDE SEQUENCE</scope>
</reference>
<dbReference type="GO" id="GO:0120170">
    <property type="term" value="F:intraciliary transport particle B binding"/>
    <property type="evidence" value="ECO:0007669"/>
    <property type="project" value="TreeGrafter"/>
</dbReference>